<reference evidence="1" key="1">
    <citation type="submission" date="2021-05" db="EMBL/GenBank/DDBJ databases">
        <title>The genome of the haptophyte Pavlova lutheri (Diacronema luteri, Pavlovales) - a model for lipid biosynthesis in eukaryotic algae.</title>
        <authorList>
            <person name="Hulatt C.J."/>
            <person name="Posewitz M.C."/>
        </authorList>
    </citation>
    <scope>NUCLEOTIDE SEQUENCE</scope>
    <source>
        <strain evidence="1">NIVA-4/92</strain>
    </source>
</reference>
<name>A0A8J5XVS1_DIALT</name>
<comment type="caution">
    <text evidence="1">The sequence shown here is derived from an EMBL/GenBank/DDBJ whole genome shotgun (WGS) entry which is preliminary data.</text>
</comment>
<organism evidence="1 2">
    <name type="scientific">Diacronema lutheri</name>
    <name type="common">Unicellular marine alga</name>
    <name type="synonym">Monochrysis lutheri</name>
    <dbReference type="NCBI Taxonomy" id="2081491"/>
    <lineage>
        <taxon>Eukaryota</taxon>
        <taxon>Haptista</taxon>
        <taxon>Haptophyta</taxon>
        <taxon>Pavlovophyceae</taxon>
        <taxon>Pavlovales</taxon>
        <taxon>Pavlovaceae</taxon>
        <taxon>Diacronema</taxon>
    </lineage>
</organism>
<gene>
    <name evidence="1" type="ORF">KFE25_006376</name>
</gene>
<protein>
    <submittedName>
        <fullName evidence="1">Uncharacterized protein</fullName>
    </submittedName>
</protein>
<evidence type="ECO:0000313" key="2">
    <source>
        <dbReference type="Proteomes" id="UP000751190"/>
    </source>
</evidence>
<accession>A0A8J5XVS1</accession>
<dbReference type="Proteomes" id="UP000751190">
    <property type="component" value="Unassembled WGS sequence"/>
</dbReference>
<keyword evidence="2" id="KW-1185">Reference proteome</keyword>
<sequence length="173" mass="19554">MLQLARVLIVACASYMRHETTGKFLPDDFNVTEIDERTTWEDTRPFITCGVCRMIVAHAYDRLDVLTADDESLHAFLEGACEAPDAQLFHRYQIARAHAGSWDVIPSSEPDDRRTDIRKWQALSMRDTCTFAIAPNDEAIVSALRRCHDDTQRVPCVCAATPLCQSKREPKVA</sequence>
<proteinExistence type="predicted"/>
<evidence type="ECO:0000313" key="1">
    <source>
        <dbReference type="EMBL" id="KAG8469921.1"/>
    </source>
</evidence>
<dbReference type="AlphaFoldDB" id="A0A8J5XVS1"/>
<dbReference type="EMBL" id="JAGTXO010000002">
    <property type="protein sequence ID" value="KAG8469921.1"/>
    <property type="molecule type" value="Genomic_DNA"/>
</dbReference>